<dbReference type="EMBL" id="AP024828">
    <property type="protein sequence ID" value="BCZ22279.1"/>
    <property type="molecule type" value="Genomic_DNA"/>
</dbReference>
<sequence>MGRRQIAQAVEFVRALHVQLQELNDKLASIERQIGTASNARARALRIEATTLRRDIREAQSLVEQLERCYLGGNSVDPARPAARQRQARLAASR</sequence>
<evidence type="ECO:0000256" key="1">
    <source>
        <dbReference type="SAM" id="Coils"/>
    </source>
</evidence>
<evidence type="ECO:0000313" key="3">
    <source>
        <dbReference type="EMBL" id="BCZ22279.1"/>
    </source>
</evidence>
<reference evidence="3 4" key="2">
    <citation type="submission" date="2021-07" db="EMBL/GenBank/DDBJ databases">
        <authorList>
            <person name="Matsumoto Y."/>
            <person name="Motooka D."/>
            <person name="Nakamura S."/>
        </authorList>
    </citation>
    <scope>NUCLEOTIDE SEQUENCE [LARGE SCALE GENOMIC DNA]</scope>
    <source>
        <strain evidence="3 4">TY59</strain>
    </source>
</reference>
<reference evidence="3 4" key="1">
    <citation type="submission" date="2021-07" db="EMBL/GenBank/DDBJ databases">
        <title>Complete genome sequence of nontuberculous Mycobacterium sp. TY59.</title>
        <authorList>
            <person name="Fukushima K."/>
        </authorList>
    </citation>
    <scope>NUCLEOTIDE SEQUENCE [LARGE SCALE GENOMIC DNA]</scope>
    <source>
        <strain evidence="3 4">TY59</strain>
    </source>
</reference>
<organism evidence="3 4">
    <name type="scientific">Mycobacterium senriense</name>
    <dbReference type="NCBI Taxonomy" id="2775496"/>
    <lineage>
        <taxon>Bacteria</taxon>
        <taxon>Bacillati</taxon>
        <taxon>Actinomycetota</taxon>
        <taxon>Actinomycetes</taxon>
        <taxon>Mycobacteriales</taxon>
        <taxon>Mycobacteriaceae</taxon>
        <taxon>Mycobacterium</taxon>
        <taxon>Mycobacterium avium complex (MAC)</taxon>
    </lineage>
</organism>
<feature type="coiled-coil region" evidence="1">
    <location>
        <begin position="13"/>
        <end position="69"/>
    </location>
</feature>
<evidence type="ECO:0000256" key="2">
    <source>
        <dbReference type="SAM" id="MobiDB-lite"/>
    </source>
</evidence>
<protein>
    <submittedName>
        <fullName evidence="3">Uncharacterized protein</fullName>
    </submittedName>
</protein>
<proteinExistence type="predicted"/>
<dbReference type="Proteomes" id="UP000826012">
    <property type="component" value="Chromosome"/>
</dbReference>
<accession>A0ABM7SQ31</accession>
<dbReference type="RefSeq" id="WP_221045599.1">
    <property type="nucleotide sequence ID" value="NZ_AP024828.1"/>
</dbReference>
<evidence type="ECO:0000313" key="4">
    <source>
        <dbReference type="Proteomes" id="UP000826012"/>
    </source>
</evidence>
<name>A0ABM7SQ31_9MYCO</name>
<feature type="compositionally biased region" description="Low complexity" evidence="2">
    <location>
        <begin position="78"/>
        <end position="94"/>
    </location>
</feature>
<gene>
    <name evidence="3" type="ORF">MTY59_21340</name>
</gene>
<keyword evidence="1" id="KW-0175">Coiled coil</keyword>
<feature type="region of interest" description="Disordered" evidence="2">
    <location>
        <begin position="73"/>
        <end position="94"/>
    </location>
</feature>
<keyword evidence="4" id="KW-1185">Reference proteome</keyword>